<dbReference type="Proteomes" id="UP000218811">
    <property type="component" value="Unassembled WGS sequence"/>
</dbReference>
<evidence type="ECO:0000313" key="2">
    <source>
        <dbReference type="EMBL" id="PCH41856.1"/>
    </source>
</evidence>
<keyword evidence="3" id="KW-1185">Reference proteome</keyword>
<sequence>MQCFNPDLPTRLIESLPEQYRCIFYEEKYEWRDPPTGFFTKGGYLTIPSPDRLVPMWVQIPPSTNDPWDQMHTAFERFGMGGQMTNPASTRGTMGMAGTAMGGGTISGSASASQGTGGMAINPPPANNPFTGNPVRTNPSGAGGTGGGGLPGGGGPRVAQGAEVPWAAATIQRAVQEAIQWDHQEEEARQEEAHQVEEPHQDGVLRPSNQAEGTA</sequence>
<organism evidence="2 3">
    <name type="scientific">Wolfiporia cocos (strain MD-104)</name>
    <name type="common">Brown rot fungus</name>
    <dbReference type="NCBI Taxonomy" id="742152"/>
    <lineage>
        <taxon>Eukaryota</taxon>
        <taxon>Fungi</taxon>
        <taxon>Dikarya</taxon>
        <taxon>Basidiomycota</taxon>
        <taxon>Agaricomycotina</taxon>
        <taxon>Agaricomycetes</taxon>
        <taxon>Polyporales</taxon>
        <taxon>Phaeolaceae</taxon>
        <taxon>Wolfiporia</taxon>
    </lineage>
</organism>
<name>A0A2H3JI49_WOLCO</name>
<protein>
    <submittedName>
        <fullName evidence="2">Uncharacterized protein</fullName>
    </submittedName>
</protein>
<proteinExistence type="predicted"/>
<dbReference type="STRING" id="742152.A0A2H3JI49"/>
<feature type="region of interest" description="Disordered" evidence="1">
    <location>
        <begin position="105"/>
        <end position="160"/>
    </location>
</feature>
<dbReference type="EMBL" id="KB468124">
    <property type="protein sequence ID" value="PCH41856.1"/>
    <property type="molecule type" value="Genomic_DNA"/>
</dbReference>
<evidence type="ECO:0000256" key="1">
    <source>
        <dbReference type="SAM" id="MobiDB-lite"/>
    </source>
</evidence>
<feature type="compositionally biased region" description="Basic and acidic residues" evidence="1">
    <location>
        <begin position="180"/>
        <end position="203"/>
    </location>
</feature>
<accession>A0A2H3JI49</accession>
<feature type="compositionally biased region" description="Polar residues" evidence="1">
    <location>
        <begin position="128"/>
        <end position="140"/>
    </location>
</feature>
<feature type="compositionally biased region" description="Gly residues" evidence="1">
    <location>
        <begin position="141"/>
        <end position="156"/>
    </location>
</feature>
<gene>
    <name evidence="2" type="ORF">WOLCODRAFT_151893</name>
</gene>
<feature type="region of interest" description="Disordered" evidence="1">
    <location>
        <begin position="175"/>
        <end position="215"/>
    </location>
</feature>
<dbReference type="AlphaFoldDB" id="A0A2H3JI49"/>
<reference evidence="2 3" key="1">
    <citation type="journal article" date="2012" name="Science">
        <title>The Paleozoic origin of enzymatic lignin decomposition reconstructed from 31 fungal genomes.</title>
        <authorList>
            <person name="Floudas D."/>
            <person name="Binder M."/>
            <person name="Riley R."/>
            <person name="Barry K."/>
            <person name="Blanchette R.A."/>
            <person name="Henrissat B."/>
            <person name="Martinez A.T."/>
            <person name="Otillar R."/>
            <person name="Spatafora J.W."/>
            <person name="Yadav J.S."/>
            <person name="Aerts A."/>
            <person name="Benoit I."/>
            <person name="Boyd A."/>
            <person name="Carlson A."/>
            <person name="Copeland A."/>
            <person name="Coutinho P.M."/>
            <person name="de Vries R.P."/>
            <person name="Ferreira P."/>
            <person name="Findley K."/>
            <person name="Foster B."/>
            <person name="Gaskell J."/>
            <person name="Glotzer D."/>
            <person name="Gorecki P."/>
            <person name="Heitman J."/>
            <person name="Hesse C."/>
            <person name="Hori C."/>
            <person name="Igarashi K."/>
            <person name="Jurgens J.A."/>
            <person name="Kallen N."/>
            <person name="Kersten P."/>
            <person name="Kohler A."/>
            <person name="Kuees U."/>
            <person name="Kumar T.K.A."/>
            <person name="Kuo A."/>
            <person name="LaButti K."/>
            <person name="Larrondo L.F."/>
            <person name="Lindquist E."/>
            <person name="Ling A."/>
            <person name="Lombard V."/>
            <person name="Lucas S."/>
            <person name="Lundell T."/>
            <person name="Martin R."/>
            <person name="McLaughlin D.J."/>
            <person name="Morgenstern I."/>
            <person name="Morin E."/>
            <person name="Murat C."/>
            <person name="Nagy L.G."/>
            <person name="Nolan M."/>
            <person name="Ohm R.A."/>
            <person name="Patyshakuliyeva A."/>
            <person name="Rokas A."/>
            <person name="Ruiz-Duenas F.J."/>
            <person name="Sabat G."/>
            <person name="Salamov A."/>
            <person name="Samejima M."/>
            <person name="Schmutz J."/>
            <person name="Slot J.C."/>
            <person name="St John F."/>
            <person name="Stenlid J."/>
            <person name="Sun H."/>
            <person name="Sun S."/>
            <person name="Syed K."/>
            <person name="Tsang A."/>
            <person name="Wiebenga A."/>
            <person name="Young D."/>
            <person name="Pisabarro A."/>
            <person name="Eastwood D.C."/>
            <person name="Martin F."/>
            <person name="Cullen D."/>
            <person name="Grigoriev I.V."/>
            <person name="Hibbett D.S."/>
        </authorList>
    </citation>
    <scope>NUCLEOTIDE SEQUENCE [LARGE SCALE GENOMIC DNA]</scope>
    <source>
        <strain evidence="2 3">MD-104</strain>
    </source>
</reference>
<evidence type="ECO:0000313" key="3">
    <source>
        <dbReference type="Proteomes" id="UP000218811"/>
    </source>
</evidence>